<proteinExistence type="inferred from homology"/>
<dbReference type="InterPro" id="IPR020624">
    <property type="entry name" value="Schiff_base-form_aldolases_CS"/>
</dbReference>
<dbReference type="Gene3D" id="3.20.20.70">
    <property type="entry name" value="Aldolase class I"/>
    <property type="match status" value="1"/>
</dbReference>
<keyword evidence="9 12" id="KW-0456">Lyase</keyword>
<dbReference type="PIRSF" id="PIRSF001365">
    <property type="entry name" value="DHDPS"/>
    <property type="match status" value="1"/>
</dbReference>
<evidence type="ECO:0000256" key="13">
    <source>
        <dbReference type="PIRNR" id="PIRNR001365"/>
    </source>
</evidence>
<dbReference type="PROSITE" id="PS00666">
    <property type="entry name" value="DHDPS_2"/>
    <property type="match status" value="1"/>
</dbReference>
<dbReference type="PRINTS" id="PR00146">
    <property type="entry name" value="DHPICSNTHASE"/>
</dbReference>
<dbReference type="CDD" id="cd00950">
    <property type="entry name" value="DHDPS"/>
    <property type="match status" value="1"/>
</dbReference>
<keyword evidence="6 12" id="KW-0028">Amino-acid biosynthesis</keyword>
<dbReference type="Proteomes" id="UP000623419">
    <property type="component" value="Unassembled WGS sequence"/>
</dbReference>
<dbReference type="EC" id="4.3.3.7" evidence="4 12"/>
<evidence type="ECO:0000256" key="2">
    <source>
        <dbReference type="ARBA" id="ARBA00005120"/>
    </source>
</evidence>
<evidence type="ECO:0000256" key="1">
    <source>
        <dbReference type="ARBA" id="ARBA00003294"/>
    </source>
</evidence>
<feature type="active site" description="Schiff-base intermediate with substrate" evidence="12">
    <location>
        <position position="211"/>
    </location>
</feature>
<comment type="subunit">
    <text evidence="12">Homotetramer; dimer of dimers.</text>
</comment>
<keyword evidence="10 12" id="KW-0704">Schiff base</keyword>
<keyword evidence="7 12" id="KW-0220">Diaminopimelate biosynthesis</keyword>
<comment type="catalytic activity">
    <reaction evidence="11 12">
        <text>L-aspartate 4-semialdehyde + pyruvate = (2S,4S)-4-hydroxy-2,3,4,5-tetrahydrodipicolinate + H2O + H(+)</text>
        <dbReference type="Rhea" id="RHEA:34171"/>
        <dbReference type="ChEBI" id="CHEBI:15361"/>
        <dbReference type="ChEBI" id="CHEBI:15377"/>
        <dbReference type="ChEBI" id="CHEBI:15378"/>
        <dbReference type="ChEBI" id="CHEBI:67139"/>
        <dbReference type="ChEBI" id="CHEBI:537519"/>
        <dbReference type="EC" id="4.3.3.7"/>
    </reaction>
</comment>
<evidence type="ECO:0000256" key="10">
    <source>
        <dbReference type="ARBA" id="ARBA00023270"/>
    </source>
</evidence>
<dbReference type="InterPro" id="IPR020625">
    <property type="entry name" value="Schiff_base-form_aldolases_AS"/>
</dbReference>
<dbReference type="PANTHER" id="PTHR12128:SF66">
    <property type="entry name" value="4-HYDROXY-2-OXOGLUTARATE ALDOLASE, MITOCHONDRIAL"/>
    <property type="match status" value="1"/>
</dbReference>
<feature type="binding site" evidence="12">
    <location>
        <position position="95"/>
    </location>
    <ligand>
        <name>pyruvate</name>
        <dbReference type="ChEBI" id="CHEBI:15361"/>
    </ligand>
</feature>
<feature type="binding site" evidence="12">
    <location>
        <position position="253"/>
    </location>
    <ligand>
        <name>pyruvate</name>
        <dbReference type="ChEBI" id="CHEBI:15361"/>
    </ligand>
</feature>
<evidence type="ECO:0000256" key="3">
    <source>
        <dbReference type="ARBA" id="ARBA00007592"/>
    </source>
</evidence>
<dbReference type="HAMAP" id="MF_00418">
    <property type="entry name" value="DapA"/>
    <property type="match status" value="1"/>
</dbReference>
<comment type="function">
    <text evidence="1 12">Catalyzes the condensation of (S)-aspartate-beta-semialdehyde [(S)-ASA] and pyruvate to 4-hydroxy-tetrahydrodipicolinate (HTPA).</text>
</comment>
<keyword evidence="15" id="KW-1185">Reference proteome</keyword>
<keyword evidence="8 12" id="KW-0457">Lysine biosynthesis</keyword>
<comment type="subcellular location">
    <subcellularLocation>
        <location evidence="12">Cytoplasm</location>
    </subcellularLocation>
</comment>
<dbReference type="NCBIfam" id="TIGR00674">
    <property type="entry name" value="dapA"/>
    <property type="match status" value="1"/>
</dbReference>
<dbReference type="SUPFAM" id="SSF51569">
    <property type="entry name" value="Aldolase"/>
    <property type="match status" value="1"/>
</dbReference>
<dbReference type="EMBL" id="BMKC01000001">
    <property type="protein sequence ID" value="GGA72303.1"/>
    <property type="molecule type" value="Genomic_DNA"/>
</dbReference>
<dbReference type="SMART" id="SM01130">
    <property type="entry name" value="DHDPS"/>
    <property type="match status" value="1"/>
</dbReference>
<comment type="caution">
    <text evidence="14">The sequence shown here is derived from an EMBL/GenBank/DDBJ whole genome shotgun (WGS) entry which is preliminary data.</text>
</comment>
<comment type="pathway">
    <text evidence="2 12">Amino-acid biosynthesis; L-lysine biosynthesis via DAP pathway; (S)-tetrahydrodipicolinate from L-aspartate: step 3/4.</text>
</comment>
<evidence type="ECO:0000313" key="14">
    <source>
        <dbReference type="EMBL" id="GGA72303.1"/>
    </source>
</evidence>
<dbReference type="InterPro" id="IPR005263">
    <property type="entry name" value="DapA"/>
</dbReference>
<sequence>MAVGRAAGSVKAKVQGGAAGGAPGGPGQHTCRRFEPASKIAGSPCKAFILQLSGSITALATPFTAAGEPDFPAWSRLIDRQIEAGTAGIVVAGSTGEAAALTDAEYMALLRAAVAQVAGRIPVLAGTGHSNTAKTITQTRLARDGGADIALVVTPPYVRPTPEGLVAHYRAVADQGGLPVVLYNVPGRTGCDMSPGVVAQLCSHDNIIGLKEARGDEERWQALYPLAGKDFALLSGDDPTFVRAMLGGAAGVISVASNVVPRAFARLCRLARAGEADQARALDARLAGLNDFLGVEPNPIPVKAILARQGIGHGLRLPLLPLSQAHAAAADAMAALCEQIESELK</sequence>
<evidence type="ECO:0000313" key="15">
    <source>
        <dbReference type="Proteomes" id="UP000623419"/>
    </source>
</evidence>
<feature type="site" description="Part of a proton relay during catalysis" evidence="12">
    <location>
        <position position="94"/>
    </location>
</feature>
<dbReference type="InterPro" id="IPR002220">
    <property type="entry name" value="DapA-like"/>
</dbReference>
<dbReference type="InterPro" id="IPR013785">
    <property type="entry name" value="Aldolase_TIM"/>
</dbReference>
<evidence type="ECO:0000256" key="5">
    <source>
        <dbReference type="ARBA" id="ARBA00022490"/>
    </source>
</evidence>
<comment type="caution">
    <text evidence="12">Was originally thought to be a dihydrodipicolinate synthase (DHDPS), catalyzing the condensation of (S)-aspartate-beta-semialdehyde [(S)-ASA] and pyruvate to dihydrodipicolinate (DHDP). However, it was shown in E.coli that the product of the enzymatic reaction is not dihydrodipicolinate but in fact (4S)-4-hydroxy-2,3,4,5-tetrahydro-(2S)-dipicolinic acid (HTPA), and that the consecutive dehydration reaction leading to DHDP is not spontaneous but catalyzed by DapB.</text>
</comment>
<evidence type="ECO:0000256" key="8">
    <source>
        <dbReference type="ARBA" id="ARBA00023154"/>
    </source>
</evidence>
<evidence type="ECO:0000256" key="7">
    <source>
        <dbReference type="ARBA" id="ARBA00022915"/>
    </source>
</evidence>
<evidence type="ECO:0000256" key="11">
    <source>
        <dbReference type="ARBA" id="ARBA00047836"/>
    </source>
</evidence>
<dbReference type="PANTHER" id="PTHR12128">
    <property type="entry name" value="DIHYDRODIPICOLINATE SYNTHASE"/>
    <property type="match status" value="1"/>
</dbReference>
<name>A0ABQ1HDE0_9GAMM</name>
<feature type="site" description="Part of a proton relay during catalysis" evidence="12">
    <location>
        <position position="157"/>
    </location>
</feature>
<evidence type="ECO:0000256" key="6">
    <source>
        <dbReference type="ARBA" id="ARBA00022605"/>
    </source>
</evidence>
<protein>
    <recommendedName>
        <fullName evidence="4 12">4-hydroxy-tetrahydrodipicolinate synthase</fullName>
        <shortName evidence="12">HTPA synthase</shortName>
        <ecNumber evidence="4 12">4.3.3.7</ecNumber>
    </recommendedName>
</protein>
<accession>A0ABQ1HDE0</accession>
<organism evidence="14 15">
    <name type="scientific">Arenimonas soli</name>
    <dbReference type="NCBI Taxonomy" id="2269504"/>
    <lineage>
        <taxon>Bacteria</taxon>
        <taxon>Pseudomonadati</taxon>
        <taxon>Pseudomonadota</taxon>
        <taxon>Gammaproteobacteria</taxon>
        <taxon>Lysobacterales</taxon>
        <taxon>Lysobacteraceae</taxon>
        <taxon>Arenimonas</taxon>
    </lineage>
</organism>
<feature type="active site" description="Proton donor/acceptor" evidence="12">
    <location>
        <position position="183"/>
    </location>
</feature>
<dbReference type="Pfam" id="PF00701">
    <property type="entry name" value="DHDPS"/>
    <property type="match status" value="1"/>
</dbReference>
<evidence type="ECO:0000256" key="9">
    <source>
        <dbReference type="ARBA" id="ARBA00023239"/>
    </source>
</evidence>
<evidence type="ECO:0000256" key="4">
    <source>
        <dbReference type="ARBA" id="ARBA00012086"/>
    </source>
</evidence>
<keyword evidence="5 12" id="KW-0963">Cytoplasm</keyword>
<gene>
    <name evidence="12 14" type="primary">dapA</name>
    <name evidence="14" type="ORF">GCM10011521_08070</name>
</gene>
<evidence type="ECO:0000256" key="12">
    <source>
        <dbReference type="HAMAP-Rule" id="MF_00418"/>
    </source>
</evidence>
<comment type="similarity">
    <text evidence="3 12 13">Belongs to the DapA family.</text>
</comment>
<dbReference type="PROSITE" id="PS00665">
    <property type="entry name" value="DHDPS_1"/>
    <property type="match status" value="1"/>
</dbReference>
<reference evidence="15" key="1">
    <citation type="journal article" date="2019" name="Int. J. Syst. Evol. Microbiol.">
        <title>The Global Catalogue of Microorganisms (GCM) 10K type strain sequencing project: providing services to taxonomists for standard genome sequencing and annotation.</title>
        <authorList>
            <consortium name="The Broad Institute Genomics Platform"/>
            <consortium name="The Broad Institute Genome Sequencing Center for Infectious Disease"/>
            <person name="Wu L."/>
            <person name="Ma J."/>
        </authorList>
    </citation>
    <scope>NUCLEOTIDE SEQUENCE [LARGE SCALE GENOMIC DNA]</scope>
    <source>
        <strain evidence="15">CGMCC 1.15905</strain>
    </source>
</reference>